<dbReference type="EMBL" id="AP011116">
    <property type="protein sequence ID" value="BAH56051.1"/>
    <property type="molecule type" value="Genomic_DNA"/>
</dbReference>
<evidence type="ECO:0000313" key="1">
    <source>
        <dbReference type="EMBL" id="BAH56051.1"/>
    </source>
</evidence>
<geneLocation type="plasmid" evidence="1 2">
    <name>pROB01</name>
</geneLocation>
<dbReference type="KEGG" id="rop:ROP_pROB01-05520"/>
<name>C1BCJ6_RHOOB</name>
<organism evidence="1 2">
    <name type="scientific">Rhodococcus opacus (strain B4)</name>
    <dbReference type="NCBI Taxonomy" id="632772"/>
    <lineage>
        <taxon>Bacteria</taxon>
        <taxon>Bacillati</taxon>
        <taxon>Actinomycetota</taxon>
        <taxon>Actinomycetes</taxon>
        <taxon>Mycobacteriales</taxon>
        <taxon>Nocardiaceae</taxon>
        <taxon>Rhodococcus</taxon>
    </lineage>
</organism>
<sequence length="151" mass="16921">MRRTVFQSVDRIQDLTVISQLYQIIFGDLMVMERIGCTISSCSAIELLVEPDQLASGLSHLGMSAQTFDKEGQYRDESSSFCAVDPLIFPTEGSIGACLWLPEELTCSIDRISLVVQFLGSDPRLLGHFTPVHSCYERLSWTVARCLARRQ</sequence>
<dbReference type="HOGENOM" id="CLU_1729969_0_0_11"/>
<proteinExistence type="predicted"/>
<evidence type="ECO:0000313" key="2">
    <source>
        <dbReference type="Proteomes" id="UP000002212"/>
    </source>
</evidence>
<reference evidence="1 2" key="1">
    <citation type="submission" date="2009-03" db="EMBL/GenBank/DDBJ databases">
        <title>Comparison of the complete genome sequences of Rhodococcus erythropolis PR4 and Rhodococcus opacus B4.</title>
        <authorList>
            <person name="Takarada H."/>
            <person name="Sekine M."/>
            <person name="Hosoyama A."/>
            <person name="Yamada R."/>
            <person name="Fujisawa T."/>
            <person name="Omata S."/>
            <person name="Shimizu A."/>
            <person name="Tsukatani N."/>
            <person name="Tanikawa S."/>
            <person name="Fujita N."/>
            <person name="Harayama S."/>
        </authorList>
    </citation>
    <scope>NUCLEOTIDE SEQUENCE [LARGE SCALE GENOMIC DNA]</scope>
    <source>
        <strain evidence="1 2">B4</strain>
        <plasmid evidence="1 2">pROB01</plasmid>
    </source>
</reference>
<dbReference type="Proteomes" id="UP000002212">
    <property type="component" value="Plasmid pROB01"/>
</dbReference>
<dbReference type="AlphaFoldDB" id="C1BCJ6"/>
<accession>C1BCJ6</accession>
<protein>
    <submittedName>
        <fullName evidence="1">Uncharacterized protein</fullName>
    </submittedName>
</protein>
<gene>
    <name evidence="1" type="ordered locus">ROP_pROB01-05520</name>
</gene>
<keyword evidence="1" id="KW-0614">Plasmid</keyword>